<dbReference type="WormBase" id="C17H1.10">
    <property type="protein sequence ID" value="CE38275"/>
    <property type="gene ID" value="WBGene00044237"/>
    <property type="gene designation" value="pals-9"/>
</dbReference>
<evidence type="ECO:0000313" key="2">
    <source>
        <dbReference type="EMBL" id="CAI79120.1"/>
    </source>
</evidence>
<reference evidence="2 3" key="1">
    <citation type="journal article" date="1998" name="Science">
        <title>Genome sequence of the nematode C. elegans: a platform for investigating biology.</title>
        <authorList>
            <consortium name="The C. elegans sequencing consortium"/>
            <person name="Sulson J.E."/>
            <person name="Waterston R."/>
        </authorList>
    </citation>
    <scope>NUCLEOTIDE SEQUENCE [LARGE SCALE GENOMIC DNA]</scope>
    <source>
        <strain evidence="2 3">Bristol N2</strain>
    </source>
</reference>
<gene>
    <name evidence="2 4" type="primary">pals-9</name>
    <name evidence="4" type="ORF">C17H1.10</name>
    <name evidence="2" type="ORF">CELE_C17H1.10</name>
</gene>
<accession>Q564S0</accession>
<dbReference type="AlphaFoldDB" id="Q564S0"/>
<organism evidence="2 3">
    <name type="scientific">Caenorhabditis elegans</name>
    <dbReference type="NCBI Taxonomy" id="6239"/>
    <lineage>
        <taxon>Eukaryota</taxon>
        <taxon>Metazoa</taxon>
        <taxon>Ecdysozoa</taxon>
        <taxon>Nematoda</taxon>
        <taxon>Chromadorea</taxon>
        <taxon>Rhabditida</taxon>
        <taxon>Rhabditina</taxon>
        <taxon>Rhabditomorpha</taxon>
        <taxon>Rhabditoidea</taxon>
        <taxon>Rhabditidae</taxon>
        <taxon>Peloderinae</taxon>
        <taxon>Caenorhabditis</taxon>
    </lineage>
</organism>
<dbReference type="HOGENOM" id="CLU_790469_0_0_1"/>
<dbReference type="RefSeq" id="NP_001021002.1">
    <property type="nucleotide sequence ID" value="NM_001025831.4"/>
</dbReference>
<evidence type="ECO:0000256" key="1">
    <source>
        <dbReference type="SAM" id="Coils"/>
    </source>
</evidence>
<name>Q564S0_CAEEL</name>
<dbReference type="Bgee" id="WBGene00044237">
    <property type="expression patterns" value="Expressed in adult organism"/>
</dbReference>
<dbReference type="KEGG" id="cel:CELE_C17H1.10"/>
<dbReference type="UCSC" id="C17H1.10">
    <property type="organism name" value="c. elegans"/>
</dbReference>
<dbReference type="Proteomes" id="UP000001940">
    <property type="component" value="Chromosome I"/>
</dbReference>
<dbReference type="PhylomeDB" id="Q564S0"/>
<dbReference type="CTD" id="3565621"/>
<dbReference type="InParanoid" id="Q564S0"/>
<evidence type="ECO:0000313" key="4">
    <source>
        <dbReference type="WormBase" id="C17H1.10"/>
    </source>
</evidence>
<dbReference type="SMR" id="Q564S0"/>
<sequence length="294" mass="34913">MSRHLNFIAEERKAAEEMHKKSVEQLNEEHKTNMAKLEMQIKKIKKKGEKDVREVKKQRANFEKQRAEYRVEHHETMEKLKQKKIEEIAQQKKEQQILKMEEMKAKSERNVMEHQIRMTNMNYAQNMLSNIESGQASLAVIKHMESCIKSVNVISDLLKDLKILCEDKYNYDYSPTDMKIIKYMSDKIEKKISKFEFQKQQLESSISQESDADPQVVDDCSEMSNKIDQCMEWSDFHSVCTTLPRLAAQQDHARISEIMNIIDSLIDNFSDIYEEVQHKLIHWQRRGTFFWKAD</sequence>
<feature type="coiled-coil region" evidence="1">
    <location>
        <begin position="20"/>
        <end position="110"/>
    </location>
</feature>
<dbReference type="EMBL" id="BX284601">
    <property type="protein sequence ID" value="CAI79120.1"/>
    <property type="molecule type" value="Genomic_DNA"/>
</dbReference>
<keyword evidence="1" id="KW-0175">Coiled coil</keyword>
<keyword evidence="3" id="KW-1185">Reference proteome</keyword>
<dbReference type="STRING" id="6239.C17H1.10.2"/>
<evidence type="ECO:0000313" key="3">
    <source>
        <dbReference type="Proteomes" id="UP000001940"/>
    </source>
</evidence>
<protein>
    <submittedName>
        <fullName evidence="2">Protein containing ALS2cr12 (ALS2CR12) signature</fullName>
    </submittedName>
</protein>
<proteinExistence type="predicted"/>
<dbReference type="AGR" id="WB:WBGene00044237"/>
<dbReference type="PaxDb" id="6239-C17H1.10.2"/>
<dbReference type="GeneID" id="3565621"/>
<dbReference type="FunCoup" id="Q564S0">
    <property type="interactions" value="5"/>
</dbReference>